<protein>
    <recommendedName>
        <fullName evidence="1">F-box domain-containing protein</fullName>
    </recommendedName>
</protein>
<dbReference type="SMART" id="SM00256">
    <property type="entry name" value="FBOX"/>
    <property type="match status" value="1"/>
</dbReference>
<dbReference type="Pfam" id="PF00646">
    <property type="entry name" value="F-box"/>
    <property type="match status" value="1"/>
</dbReference>
<proteinExistence type="predicted"/>
<dbReference type="STRING" id="31234.E3MGQ7"/>
<dbReference type="InterPro" id="IPR036047">
    <property type="entry name" value="F-box-like_dom_sf"/>
</dbReference>
<sequence>MSLEPTLLSLPEVVKDHLMQYLNYIDIARLRKTCHVFRQYLTVKKPDANIPTIEVMQFEEGIELQLKEGFYVCLVKIQYLKVDEGCSIETTFQDSGTRAIRAYGENYLDVFSQDFSMLLQHQKSISDEVDFTALETSEGRADFWNTIRRAMEDAEATTGKKHLLKKRNCILHNVMAPDVINILPYFDPNCLQLINFSGEEGIVTPLDGIVALPQWNHLKDVTLYGFQIGIDHQNITHLETFHANVRELTAEDLLQIKNMMLRSGQLKHCALVFNANQDESFLQSLGPIFEEMDEGYEKTWKFDSPIPGKVLEVECFFFKIFFKCFGPRIYFEMK</sequence>
<dbReference type="Pfam" id="PF01827">
    <property type="entry name" value="FTH"/>
    <property type="match status" value="1"/>
</dbReference>
<name>E3MGQ7_CAERE</name>
<dbReference type="InParanoid" id="E3MGQ7"/>
<dbReference type="EMBL" id="DS268444">
    <property type="protein sequence ID" value="EFP01673.1"/>
    <property type="molecule type" value="Genomic_DNA"/>
</dbReference>
<evidence type="ECO:0000313" key="2">
    <source>
        <dbReference type="EMBL" id="EFP01673.1"/>
    </source>
</evidence>
<keyword evidence="3" id="KW-1185">Reference proteome</keyword>
<accession>E3MGQ7</accession>
<reference evidence="2" key="1">
    <citation type="submission" date="2007-07" db="EMBL/GenBank/DDBJ databases">
        <title>PCAP assembly of the Caenorhabditis remanei genome.</title>
        <authorList>
            <consortium name="The Caenorhabditis remanei Sequencing Consortium"/>
            <person name="Wilson R.K."/>
        </authorList>
    </citation>
    <scope>NUCLEOTIDE SEQUENCE [LARGE SCALE GENOMIC DNA]</scope>
    <source>
        <strain evidence="2">PB4641</strain>
    </source>
</reference>
<dbReference type="InterPro" id="IPR001810">
    <property type="entry name" value="F-box_dom"/>
</dbReference>
<dbReference type="HOGENOM" id="CLU_030831_0_0_1"/>
<evidence type="ECO:0000313" key="3">
    <source>
        <dbReference type="Proteomes" id="UP000008281"/>
    </source>
</evidence>
<gene>
    <name evidence="2" type="ORF">CRE_23427</name>
</gene>
<dbReference type="OMA" id="QENIMDI"/>
<dbReference type="OrthoDB" id="5910452at2759"/>
<dbReference type="InterPro" id="IPR002900">
    <property type="entry name" value="DUF38/FTH_CAE_spp"/>
</dbReference>
<dbReference type="PANTHER" id="PTHR23014:SF1">
    <property type="entry name" value="DUF38 DOMAIN-CONTAINING PROTEIN-RELATED"/>
    <property type="match status" value="1"/>
</dbReference>
<dbReference type="SUPFAM" id="SSF81383">
    <property type="entry name" value="F-box domain"/>
    <property type="match status" value="1"/>
</dbReference>
<dbReference type="AlphaFoldDB" id="E3MGQ7"/>
<evidence type="ECO:0000259" key="1">
    <source>
        <dbReference type="SMART" id="SM00256"/>
    </source>
</evidence>
<dbReference type="PANTHER" id="PTHR23014">
    <property type="entry name" value="F-BOX A PROTEIN"/>
    <property type="match status" value="1"/>
</dbReference>
<feature type="domain" description="F-box" evidence="1">
    <location>
        <begin position="10"/>
        <end position="50"/>
    </location>
</feature>
<dbReference type="FunCoup" id="E3MGQ7">
    <property type="interactions" value="4032"/>
</dbReference>
<dbReference type="eggNOG" id="ENOG502TJXQ">
    <property type="taxonomic scope" value="Eukaryota"/>
</dbReference>
<dbReference type="Proteomes" id="UP000008281">
    <property type="component" value="Unassembled WGS sequence"/>
</dbReference>
<organism evidence="3">
    <name type="scientific">Caenorhabditis remanei</name>
    <name type="common">Caenorhabditis vulgaris</name>
    <dbReference type="NCBI Taxonomy" id="31234"/>
    <lineage>
        <taxon>Eukaryota</taxon>
        <taxon>Metazoa</taxon>
        <taxon>Ecdysozoa</taxon>
        <taxon>Nematoda</taxon>
        <taxon>Chromadorea</taxon>
        <taxon>Rhabditida</taxon>
        <taxon>Rhabditina</taxon>
        <taxon>Rhabditomorpha</taxon>
        <taxon>Rhabditoidea</taxon>
        <taxon>Rhabditidae</taxon>
        <taxon>Peloderinae</taxon>
        <taxon>Caenorhabditis</taxon>
    </lineage>
</organism>